<proteinExistence type="predicted"/>
<dbReference type="Pfam" id="PF13920">
    <property type="entry name" value="zf-C3HC4_3"/>
    <property type="match status" value="1"/>
</dbReference>
<dbReference type="PANTHER" id="PTHR46858:SF5">
    <property type="entry name" value="E3 UBIQUITIN-PROTEIN LIGASE APD1-RELATED"/>
    <property type="match status" value="1"/>
</dbReference>
<evidence type="ECO:0000256" key="12">
    <source>
        <dbReference type="PROSITE-ProRule" id="PRU00175"/>
    </source>
</evidence>
<keyword evidence="8" id="KW-0833">Ubl conjugation pathway</keyword>
<dbReference type="FunFam" id="3.30.40.10:FF:000658">
    <property type="entry name" value="E3 ubiquitin-protein ligase APD2"/>
    <property type="match status" value="1"/>
</dbReference>
<keyword evidence="4" id="KW-0808">Transferase</keyword>
<dbReference type="GO" id="GO:0016567">
    <property type="term" value="P:protein ubiquitination"/>
    <property type="evidence" value="ECO:0007669"/>
    <property type="project" value="TreeGrafter"/>
</dbReference>
<dbReference type="Pfam" id="PF16041">
    <property type="entry name" value="APD1-4_M"/>
    <property type="match status" value="1"/>
</dbReference>
<dbReference type="InterPro" id="IPR032008">
    <property type="entry name" value="APD1-4_N"/>
</dbReference>
<dbReference type="Proteomes" id="UP000195402">
    <property type="component" value="Unassembled WGS sequence"/>
</dbReference>
<dbReference type="OrthoDB" id="3045089at2759"/>
<dbReference type="GO" id="GO:0009705">
    <property type="term" value="C:plant-type vacuole membrane"/>
    <property type="evidence" value="ECO:0007669"/>
    <property type="project" value="TreeGrafter"/>
</dbReference>
<keyword evidence="10 14" id="KW-1133">Transmembrane helix</keyword>
<evidence type="ECO:0000256" key="3">
    <source>
        <dbReference type="ARBA" id="ARBA00004906"/>
    </source>
</evidence>
<dbReference type="PROSITE" id="PS50089">
    <property type="entry name" value="ZF_RING_2"/>
    <property type="match status" value="1"/>
</dbReference>
<evidence type="ECO:0000256" key="13">
    <source>
        <dbReference type="SAM" id="MobiDB-lite"/>
    </source>
</evidence>
<sequence length="481" mass="54436">MSIALYALDIPFSRFISGRMDEQYFINGGSSGYPPSSASSSISPPLQVQEEEEEVNQHHEQNQQEQNQRQTNVSFRVNFTIFDWSSSDIMDEAWSCLSVLVIFWFFAVSLTLILGFYASMDLRVGPNCSHILQANPLFVNEIKVQEVADDLKQGPVLYGFYSPPPLDVETTWTETYNISVPANSHKEWIYNLNHGSEIDIMYRVKSLDSSPLSLVIAQGKENLVEWIEDPSYPNVTLSWNIIHGSGRIQQKIFISSDYYVAVGNLNPEEIEVQLNLSIRAFLYNTTEAYYKCPLSHGVCSLKLFLLRGNVALLSSPGPEQGTPTEDWFVKVSYEPRWMAYFIGSGAMTVLFFIIYKVWVKFQCLNGNETRENGSERTPLLAHKDDDLLSLGSSYDSVSHDEEDLEDSFAAGSTETKQLKEGENENPRRLCTICFDAPRDCFFLPCGHCATCFTCGTRIVEDAGVCPICRRKMKKLRKIFAV</sequence>
<evidence type="ECO:0000256" key="7">
    <source>
        <dbReference type="ARBA" id="ARBA00022771"/>
    </source>
</evidence>
<dbReference type="SUPFAM" id="SSF57850">
    <property type="entry name" value="RING/U-box"/>
    <property type="match status" value="1"/>
</dbReference>
<reference evidence="16 17" key="1">
    <citation type="journal article" date="2017" name="Mol. Plant">
        <title>The Genome of Medicinal Plant Macleaya cordata Provides New Insights into Benzylisoquinoline Alkaloids Metabolism.</title>
        <authorList>
            <person name="Liu X."/>
            <person name="Liu Y."/>
            <person name="Huang P."/>
            <person name="Ma Y."/>
            <person name="Qing Z."/>
            <person name="Tang Q."/>
            <person name="Cao H."/>
            <person name="Cheng P."/>
            <person name="Zheng Y."/>
            <person name="Yuan Z."/>
            <person name="Zhou Y."/>
            <person name="Liu J."/>
            <person name="Tang Z."/>
            <person name="Zhuo Y."/>
            <person name="Zhang Y."/>
            <person name="Yu L."/>
            <person name="Huang J."/>
            <person name="Yang P."/>
            <person name="Peng Q."/>
            <person name="Zhang J."/>
            <person name="Jiang W."/>
            <person name="Zhang Z."/>
            <person name="Lin K."/>
            <person name="Ro D.K."/>
            <person name="Chen X."/>
            <person name="Xiong X."/>
            <person name="Shang Y."/>
            <person name="Huang S."/>
            <person name="Zeng J."/>
        </authorList>
    </citation>
    <scope>NUCLEOTIDE SEQUENCE [LARGE SCALE GENOMIC DNA]</scope>
    <source>
        <strain evidence="17">cv. BLH2017</strain>
        <tissue evidence="16">Root</tissue>
    </source>
</reference>
<evidence type="ECO:0000256" key="5">
    <source>
        <dbReference type="ARBA" id="ARBA00022692"/>
    </source>
</evidence>
<evidence type="ECO:0000256" key="1">
    <source>
        <dbReference type="ARBA" id="ARBA00004141"/>
    </source>
</evidence>
<feature type="domain" description="RING-type" evidence="15">
    <location>
        <begin position="430"/>
        <end position="469"/>
    </location>
</feature>
<evidence type="ECO:0000313" key="17">
    <source>
        <dbReference type="Proteomes" id="UP000195402"/>
    </source>
</evidence>
<dbReference type="Pfam" id="PF16040">
    <property type="entry name" value="APD1-4_N"/>
    <property type="match status" value="1"/>
</dbReference>
<comment type="caution">
    <text evidence="16">The sequence shown here is derived from an EMBL/GenBank/DDBJ whole genome shotgun (WGS) entry which is preliminary data.</text>
</comment>
<dbReference type="FunCoup" id="A0A200PLK6">
    <property type="interactions" value="710"/>
</dbReference>
<dbReference type="OMA" id="MENPEPD"/>
<evidence type="ECO:0000256" key="14">
    <source>
        <dbReference type="SAM" id="Phobius"/>
    </source>
</evidence>
<comment type="subcellular location">
    <subcellularLocation>
        <location evidence="2">Endomembrane system</location>
    </subcellularLocation>
    <subcellularLocation>
        <location evidence="1">Membrane</location>
        <topology evidence="1">Multi-pass membrane protein</topology>
    </subcellularLocation>
</comment>
<keyword evidence="9" id="KW-0862">Zinc</keyword>
<feature type="region of interest" description="Disordered" evidence="13">
    <location>
        <begin position="31"/>
        <end position="69"/>
    </location>
</feature>
<evidence type="ECO:0000256" key="10">
    <source>
        <dbReference type="ARBA" id="ARBA00022989"/>
    </source>
</evidence>
<dbReference type="PANTHER" id="PTHR46858">
    <property type="entry name" value="OS05G0521000 PROTEIN"/>
    <property type="match status" value="1"/>
</dbReference>
<evidence type="ECO:0000256" key="4">
    <source>
        <dbReference type="ARBA" id="ARBA00022679"/>
    </source>
</evidence>
<dbReference type="GO" id="GO:0008270">
    <property type="term" value="F:zinc ion binding"/>
    <property type="evidence" value="ECO:0007669"/>
    <property type="project" value="UniProtKB-KW"/>
</dbReference>
<accession>A0A200PLK6</accession>
<comment type="pathway">
    <text evidence="3">Protein modification; protein ubiquitination.</text>
</comment>
<evidence type="ECO:0000256" key="2">
    <source>
        <dbReference type="ARBA" id="ARBA00004308"/>
    </source>
</evidence>
<feature type="compositionally biased region" description="Low complexity" evidence="13">
    <location>
        <begin position="32"/>
        <end position="48"/>
    </location>
</feature>
<evidence type="ECO:0000313" key="16">
    <source>
        <dbReference type="EMBL" id="OUZ99093.1"/>
    </source>
</evidence>
<gene>
    <name evidence="16" type="ORF">BVC80_9077g21</name>
</gene>
<dbReference type="InterPro" id="IPR001841">
    <property type="entry name" value="Znf_RING"/>
</dbReference>
<evidence type="ECO:0000256" key="6">
    <source>
        <dbReference type="ARBA" id="ARBA00022723"/>
    </source>
</evidence>
<evidence type="ECO:0000256" key="8">
    <source>
        <dbReference type="ARBA" id="ARBA00022786"/>
    </source>
</evidence>
<keyword evidence="17" id="KW-1185">Reference proteome</keyword>
<evidence type="ECO:0000256" key="9">
    <source>
        <dbReference type="ARBA" id="ARBA00022833"/>
    </source>
</evidence>
<evidence type="ECO:0000256" key="11">
    <source>
        <dbReference type="ARBA" id="ARBA00023136"/>
    </source>
</evidence>
<dbReference type="GO" id="GO:0000278">
    <property type="term" value="P:mitotic cell cycle"/>
    <property type="evidence" value="ECO:0007669"/>
    <property type="project" value="UniProtKB-ARBA"/>
</dbReference>
<dbReference type="GO" id="GO:0005768">
    <property type="term" value="C:endosome"/>
    <property type="evidence" value="ECO:0007669"/>
    <property type="project" value="TreeGrafter"/>
</dbReference>
<evidence type="ECO:0000259" key="15">
    <source>
        <dbReference type="PROSITE" id="PS50089"/>
    </source>
</evidence>
<feature type="transmembrane region" description="Helical" evidence="14">
    <location>
        <begin position="337"/>
        <end position="358"/>
    </location>
</feature>
<dbReference type="GO" id="GO:0061630">
    <property type="term" value="F:ubiquitin protein ligase activity"/>
    <property type="evidence" value="ECO:0007669"/>
    <property type="project" value="TreeGrafter"/>
</dbReference>
<keyword evidence="11 14" id="KW-0472">Membrane</keyword>
<dbReference type="GO" id="GO:0009555">
    <property type="term" value="P:pollen development"/>
    <property type="evidence" value="ECO:0007669"/>
    <property type="project" value="UniProtKB-ARBA"/>
</dbReference>
<dbReference type="STRING" id="56857.A0A200PLK6"/>
<protein>
    <submittedName>
        <fullName evidence="16">Zinc finger protein</fullName>
    </submittedName>
</protein>
<dbReference type="AlphaFoldDB" id="A0A200PLK6"/>
<organism evidence="16 17">
    <name type="scientific">Macleaya cordata</name>
    <name type="common">Five-seeded plume-poppy</name>
    <name type="synonym">Bocconia cordata</name>
    <dbReference type="NCBI Taxonomy" id="56857"/>
    <lineage>
        <taxon>Eukaryota</taxon>
        <taxon>Viridiplantae</taxon>
        <taxon>Streptophyta</taxon>
        <taxon>Embryophyta</taxon>
        <taxon>Tracheophyta</taxon>
        <taxon>Spermatophyta</taxon>
        <taxon>Magnoliopsida</taxon>
        <taxon>Ranunculales</taxon>
        <taxon>Papaveraceae</taxon>
        <taxon>Papaveroideae</taxon>
        <taxon>Macleaya</taxon>
    </lineage>
</organism>
<keyword evidence="5 14" id="KW-0812">Transmembrane</keyword>
<feature type="transmembrane region" description="Helical" evidence="14">
    <location>
        <begin position="97"/>
        <end position="117"/>
    </location>
</feature>
<dbReference type="InterPro" id="IPR032010">
    <property type="entry name" value="APD1-4_M"/>
</dbReference>
<dbReference type="EMBL" id="MVGT01004544">
    <property type="protein sequence ID" value="OUZ99093.1"/>
    <property type="molecule type" value="Genomic_DNA"/>
</dbReference>
<keyword evidence="7 12" id="KW-0863">Zinc-finger</keyword>
<dbReference type="InterPro" id="IPR013083">
    <property type="entry name" value="Znf_RING/FYVE/PHD"/>
</dbReference>
<name>A0A200PLK6_MACCD</name>
<dbReference type="Gene3D" id="3.30.40.10">
    <property type="entry name" value="Zinc/RING finger domain, C3HC4 (zinc finger)"/>
    <property type="match status" value="1"/>
</dbReference>
<keyword evidence="6" id="KW-0479">Metal-binding</keyword>
<dbReference type="InParanoid" id="A0A200PLK6"/>